<evidence type="ECO:0000313" key="4">
    <source>
        <dbReference type="Proteomes" id="UP001302812"/>
    </source>
</evidence>
<reference evidence="3" key="2">
    <citation type="submission" date="2023-05" db="EMBL/GenBank/DDBJ databases">
        <authorList>
            <consortium name="Lawrence Berkeley National Laboratory"/>
            <person name="Steindorff A."/>
            <person name="Hensen N."/>
            <person name="Bonometti L."/>
            <person name="Westerberg I."/>
            <person name="Brannstrom I.O."/>
            <person name="Guillou S."/>
            <person name="Cros-Aarteil S."/>
            <person name="Calhoun S."/>
            <person name="Haridas S."/>
            <person name="Kuo A."/>
            <person name="Mondo S."/>
            <person name="Pangilinan J."/>
            <person name="Riley R."/>
            <person name="Labutti K."/>
            <person name="Andreopoulos B."/>
            <person name="Lipzen A."/>
            <person name="Chen C."/>
            <person name="Yanf M."/>
            <person name="Daum C."/>
            <person name="Ng V."/>
            <person name="Clum A."/>
            <person name="Ohm R."/>
            <person name="Martin F."/>
            <person name="Silar P."/>
            <person name="Natvig D."/>
            <person name="Lalanne C."/>
            <person name="Gautier V."/>
            <person name="Ament-Velasquez S.L."/>
            <person name="Kruys A."/>
            <person name="Hutchinson M.I."/>
            <person name="Powell A.J."/>
            <person name="Barry K."/>
            <person name="Miller A.N."/>
            <person name="Grigoriev I.V."/>
            <person name="Debuchy R."/>
            <person name="Gladieux P."/>
            <person name="Thoren M.H."/>
            <person name="Johannesson H."/>
        </authorList>
    </citation>
    <scope>NUCLEOTIDE SEQUENCE</scope>
    <source>
        <strain evidence="3">CBS 508.74</strain>
    </source>
</reference>
<protein>
    <recommendedName>
        <fullName evidence="2">Clr5 domain-containing protein</fullName>
    </recommendedName>
</protein>
<dbReference type="GeneID" id="89939809"/>
<dbReference type="Proteomes" id="UP001302812">
    <property type="component" value="Unassembled WGS sequence"/>
</dbReference>
<dbReference type="InterPro" id="IPR025676">
    <property type="entry name" value="Clr5_dom"/>
</dbReference>
<evidence type="ECO:0000259" key="2">
    <source>
        <dbReference type="Pfam" id="PF14420"/>
    </source>
</evidence>
<feature type="compositionally biased region" description="Basic and acidic residues" evidence="1">
    <location>
        <begin position="516"/>
        <end position="537"/>
    </location>
</feature>
<dbReference type="RefSeq" id="XP_064667962.1">
    <property type="nucleotide sequence ID" value="XM_064815684.1"/>
</dbReference>
<organism evidence="3 4">
    <name type="scientific">Canariomyces notabilis</name>
    <dbReference type="NCBI Taxonomy" id="2074819"/>
    <lineage>
        <taxon>Eukaryota</taxon>
        <taxon>Fungi</taxon>
        <taxon>Dikarya</taxon>
        <taxon>Ascomycota</taxon>
        <taxon>Pezizomycotina</taxon>
        <taxon>Sordariomycetes</taxon>
        <taxon>Sordariomycetidae</taxon>
        <taxon>Sordariales</taxon>
        <taxon>Chaetomiaceae</taxon>
        <taxon>Canariomyces</taxon>
    </lineage>
</organism>
<keyword evidence="4" id="KW-1185">Reference proteome</keyword>
<feature type="region of interest" description="Disordered" evidence="1">
    <location>
        <begin position="516"/>
        <end position="547"/>
    </location>
</feature>
<reference evidence="3" key="1">
    <citation type="journal article" date="2023" name="Mol. Phylogenet. Evol.">
        <title>Genome-scale phylogeny and comparative genomics of the fungal order Sordariales.</title>
        <authorList>
            <person name="Hensen N."/>
            <person name="Bonometti L."/>
            <person name="Westerberg I."/>
            <person name="Brannstrom I.O."/>
            <person name="Guillou S."/>
            <person name="Cros-Aarteil S."/>
            <person name="Calhoun S."/>
            <person name="Haridas S."/>
            <person name="Kuo A."/>
            <person name="Mondo S."/>
            <person name="Pangilinan J."/>
            <person name="Riley R."/>
            <person name="LaButti K."/>
            <person name="Andreopoulos B."/>
            <person name="Lipzen A."/>
            <person name="Chen C."/>
            <person name="Yan M."/>
            <person name="Daum C."/>
            <person name="Ng V."/>
            <person name="Clum A."/>
            <person name="Steindorff A."/>
            <person name="Ohm R.A."/>
            <person name="Martin F."/>
            <person name="Silar P."/>
            <person name="Natvig D.O."/>
            <person name="Lalanne C."/>
            <person name="Gautier V."/>
            <person name="Ament-Velasquez S.L."/>
            <person name="Kruys A."/>
            <person name="Hutchinson M.I."/>
            <person name="Powell A.J."/>
            <person name="Barry K."/>
            <person name="Miller A.N."/>
            <person name="Grigoriev I.V."/>
            <person name="Debuchy R."/>
            <person name="Gladieux P."/>
            <person name="Hiltunen Thoren M."/>
            <person name="Johannesson H."/>
        </authorList>
    </citation>
    <scope>NUCLEOTIDE SEQUENCE</scope>
    <source>
        <strain evidence="3">CBS 508.74</strain>
    </source>
</reference>
<dbReference type="PANTHER" id="PTHR38788:SF3">
    <property type="entry name" value="CLR5 DOMAIN-CONTAINING PROTEIN"/>
    <property type="match status" value="1"/>
</dbReference>
<dbReference type="AlphaFoldDB" id="A0AAN6QQ50"/>
<accession>A0AAN6QQ50</accession>
<dbReference type="Pfam" id="PF14420">
    <property type="entry name" value="Clr5"/>
    <property type="match status" value="1"/>
</dbReference>
<name>A0AAN6QQ50_9PEZI</name>
<gene>
    <name evidence="3" type="ORF">N656DRAFT_782034</name>
</gene>
<sequence length="547" mass="61896">MNFQPSLTSTAGSAGSAAPVPSCVLKQHAKAERAAVYPHVERLYLHERWKLRHVRATMEEKYHFKASPQMYKKRFANWGFRKNATYQSRQGTNTSLPLTPASTTLDACAMAFFTTVNQWTSRFFQSADFKNCLASNGVWKQGPLYPPAPSCERPALLYDPERASYAFRLVARLLRDGQGILAGRLARKAFLQIEDTMLIESPAFIWNLLDIMHAILRMGQAKLFHMLLMHLLGLANLHHDCRNHPASLIPSSLVQLMRHWSAETGVGSLVLMDHMREIVERGWLLNAGYFDARLLFLYYRLMWDSTPSALPEDKLHNVHLWFPLLADQVPVVAAELQEAKSRTCIHSVLEPAACCRIEDGTDSEPPDYERIRDSTAATLRDRYSADNVSPCVRVRIIQGLLKSRIAEGRDDKTTTMTHARANSRALRLFAKIVAFATKVLAEVDMELGGNLDVAIERWRAVIALREYGQDAHDPIVIHDLGSLEALLLKKGFEEEADNVRQEALLKDGKLRREHSNSFELREARCEPSAKRQQRVENVHPIPDKAGN</sequence>
<dbReference type="PANTHER" id="PTHR38788">
    <property type="entry name" value="CLR5 DOMAIN-CONTAINING PROTEIN"/>
    <property type="match status" value="1"/>
</dbReference>
<evidence type="ECO:0000313" key="3">
    <source>
        <dbReference type="EMBL" id="KAK4110392.1"/>
    </source>
</evidence>
<comment type="caution">
    <text evidence="3">The sequence shown here is derived from an EMBL/GenBank/DDBJ whole genome shotgun (WGS) entry which is preliminary data.</text>
</comment>
<proteinExistence type="predicted"/>
<evidence type="ECO:0000256" key="1">
    <source>
        <dbReference type="SAM" id="MobiDB-lite"/>
    </source>
</evidence>
<dbReference type="EMBL" id="MU853351">
    <property type="protein sequence ID" value="KAK4110392.1"/>
    <property type="molecule type" value="Genomic_DNA"/>
</dbReference>
<feature type="domain" description="Clr5" evidence="2">
    <location>
        <begin position="38"/>
        <end position="82"/>
    </location>
</feature>